<dbReference type="AlphaFoldDB" id="A0A4U9I0F7"/>
<evidence type="ECO:0000313" key="1">
    <source>
        <dbReference type="EMBL" id="VTP69471.1"/>
    </source>
</evidence>
<dbReference type="EMBL" id="LR590464">
    <property type="protein sequence ID" value="VTP69471.1"/>
    <property type="molecule type" value="Genomic_DNA"/>
</dbReference>
<protein>
    <submittedName>
        <fullName evidence="1">Uncharacterized protein</fullName>
    </submittedName>
</protein>
<proteinExistence type="predicted"/>
<reference evidence="1 2" key="1">
    <citation type="submission" date="2019-05" db="EMBL/GenBank/DDBJ databases">
        <authorList>
            <consortium name="Pathogen Informatics"/>
        </authorList>
    </citation>
    <scope>NUCLEOTIDE SEQUENCE [LARGE SCALE GENOMIC DNA]</scope>
    <source>
        <strain evidence="1 2">NCTC13032</strain>
    </source>
</reference>
<sequence>MSLLPDDEPERNLQPGAIPLDEEFLPALSGRDAPVNPARPISCP</sequence>
<gene>
    <name evidence="1" type="ORF">NCTC13032_04374</name>
</gene>
<evidence type="ECO:0000313" key="2">
    <source>
        <dbReference type="Proteomes" id="UP000310719"/>
    </source>
</evidence>
<dbReference type="Proteomes" id="UP000310719">
    <property type="component" value="Chromosome"/>
</dbReference>
<organism evidence="1 2">
    <name type="scientific">Leclercia adecarboxylata</name>
    <dbReference type="NCBI Taxonomy" id="83655"/>
    <lineage>
        <taxon>Bacteria</taxon>
        <taxon>Pseudomonadati</taxon>
        <taxon>Pseudomonadota</taxon>
        <taxon>Gammaproteobacteria</taxon>
        <taxon>Enterobacterales</taxon>
        <taxon>Enterobacteriaceae</taxon>
        <taxon>Leclercia</taxon>
    </lineage>
</organism>
<accession>A0A4U9I0F7</accession>
<name>A0A4U9I0F7_9ENTR</name>